<proteinExistence type="inferred from homology"/>
<dbReference type="GO" id="GO:0008409">
    <property type="term" value="F:5'-3' exonuclease activity"/>
    <property type="evidence" value="ECO:0007669"/>
    <property type="project" value="UniProtKB-UniRule"/>
</dbReference>
<sequence>MKTKILVVDGNSLIFRAFYATAYSPNTSLLKTKSGVLTNAVYSFINMLLSVIHQRGPYDHILIAFDKGKKTFRHDLLSDYKANRIKTPNELVEQFSIVREFLTKANIQWFEQENIEADDIVGSICKYAEKQFDNLQAEILSSDKDMYQLITNKVICLNPIQGVNELEEVDTNKLFEKWQISPNQVPDYKAIVGDSSDNLKGVNGIGQKGAIKLIQQYQNLENIYNNLEQIKGAIKTKLEQDKKMAFLCKDLATIKTDVTLENFSFKKLDFNVDNIYEFLNKYEMYSLKKRFTNILNLDFNPYQNKKQNLDVKIINSWSKDYEDSINYLYVESLEEDYHKDKIIGIGISNNKGDFYLDFKNKAQQLSFFEDTTLSSTDSLFEEFLNSPNLKKYTYDIKKTTYLLKNHKYNVLASNFDFDFMVACYSLNANVISDLSNQIKLVDNLIELETIDQVFGKGVKKNPDIDLDIKSKYISKKAYLLKKYSDQLIEQLKQTNTYDLYLKIDHPLIEVLYDIEVQGILIDKEQLKLQTQQILKKINHIEWQMKILVAEEIDNNFNFSSPKQIQELLFDKLKLPNLEKGTTSKEVLEKLITYHPIINLLLEHRKYTKLYTTYLKGFEKFIFDDNKVHTIFNHTLTNTGRLSSSYPNIQNISIRDNEQKEVRKIFITNNNKTFLSYDYSQIELRVLAQMSKETNLINAFNQNADIHLQAAKLIFNLSDDQITSEQRRIAKVFNFGILYGLTDFGLASDLNMNVNQAKQMIKDYYSAFPSLLDFKEKQVEIATSQGYITTLSNRRRYINELNSTNHNIRQFGKRIAVNTPIQGTASDILKVAMISIYKKLKEQNLDAKIICQIHDEIILEVDDNQLEQTKKIVVSELENALEKLFLDLNIKDQVVVKLKVGESVGKTWFDLK</sequence>
<dbReference type="PRINTS" id="PR00868">
    <property type="entry name" value="DNAPOLI"/>
</dbReference>
<comment type="function">
    <text evidence="10">5'-3' exonuclease acting preferentially on double-stranded DNA.</text>
</comment>
<evidence type="ECO:0000256" key="3">
    <source>
        <dbReference type="ARBA" id="ARBA00022695"/>
    </source>
</evidence>
<evidence type="ECO:0000256" key="8">
    <source>
        <dbReference type="ARBA" id="ARBA00023204"/>
    </source>
</evidence>
<evidence type="ECO:0000256" key="2">
    <source>
        <dbReference type="ARBA" id="ARBA00022679"/>
    </source>
</evidence>
<gene>
    <name evidence="12 16" type="primary">polA</name>
    <name evidence="16" type="ORF">MCAPa_5930</name>
</gene>
<keyword evidence="12" id="KW-0540">Nuclease</keyword>
<organism evidence="16 17">
    <name type="scientific">Mycoplasma capricolum subsp. capricolum 14232</name>
    <dbReference type="NCBI Taxonomy" id="1188238"/>
    <lineage>
        <taxon>Bacteria</taxon>
        <taxon>Bacillati</taxon>
        <taxon>Mycoplasmatota</taxon>
        <taxon>Mollicutes</taxon>
        <taxon>Mycoplasmataceae</taxon>
        <taxon>Mycoplasma</taxon>
    </lineage>
</organism>
<dbReference type="PANTHER" id="PTHR10133">
    <property type="entry name" value="DNA POLYMERASE I"/>
    <property type="match status" value="1"/>
</dbReference>
<protein>
    <recommendedName>
        <fullName evidence="11 12">DNA polymerase I</fullName>
        <ecNumber evidence="11 12">2.7.7.7</ecNumber>
    </recommendedName>
</protein>
<keyword evidence="5 12" id="KW-0227">DNA damage</keyword>
<evidence type="ECO:0000256" key="12">
    <source>
        <dbReference type="RuleBase" id="RU004460"/>
    </source>
</evidence>
<reference evidence="16 17" key="1">
    <citation type="submission" date="2014-02" db="EMBL/GenBank/DDBJ databases">
        <title>Genome sequence of Mycoplasma capricolum subsp. capricolum strain 14232.</title>
        <authorList>
            <person name="Sirand-Pugnet P."/>
            <person name="Breton M."/>
            <person name="Dordet-Frisoni E."/>
            <person name="Baranowski E."/>
            <person name="Barre A."/>
            <person name="Couture C."/>
            <person name="Dupuy V."/>
            <person name="Gaurivaud P."/>
            <person name="Jacob D."/>
            <person name="Lemaitre C."/>
            <person name="Manso-Silvan L."/>
            <person name="Nikolski M."/>
            <person name="Nouvel L.-X."/>
            <person name="Poumarat F."/>
            <person name="Tardy F."/>
            <person name="Thebault P."/>
            <person name="Theil S."/>
            <person name="Citti C."/>
            <person name="Thiaucourt F."/>
            <person name="Blanchard A."/>
        </authorList>
    </citation>
    <scope>NUCLEOTIDE SEQUENCE [LARGE SCALE GENOMIC DNA]</scope>
    <source>
        <strain evidence="16 17">14232</strain>
    </source>
</reference>
<evidence type="ECO:0000256" key="4">
    <source>
        <dbReference type="ARBA" id="ARBA00022705"/>
    </source>
</evidence>
<dbReference type="SUPFAM" id="SSF47807">
    <property type="entry name" value="5' to 3' exonuclease, C-terminal subdomain"/>
    <property type="match status" value="1"/>
</dbReference>
<evidence type="ECO:0000256" key="13">
    <source>
        <dbReference type="SAM" id="Coils"/>
    </source>
</evidence>
<dbReference type="PANTHER" id="PTHR10133:SF27">
    <property type="entry name" value="DNA POLYMERASE NU"/>
    <property type="match status" value="1"/>
</dbReference>
<dbReference type="InterPro" id="IPR036279">
    <property type="entry name" value="5-3_exonuclease_C_sf"/>
</dbReference>
<comment type="catalytic activity">
    <reaction evidence="9 12">
        <text>DNA(n) + a 2'-deoxyribonucleoside 5'-triphosphate = DNA(n+1) + diphosphate</text>
        <dbReference type="Rhea" id="RHEA:22508"/>
        <dbReference type="Rhea" id="RHEA-COMP:17339"/>
        <dbReference type="Rhea" id="RHEA-COMP:17340"/>
        <dbReference type="ChEBI" id="CHEBI:33019"/>
        <dbReference type="ChEBI" id="CHEBI:61560"/>
        <dbReference type="ChEBI" id="CHEBI:173112"/>
        <dbReference type="EC" id="2.7.7.7"/>
    </reaction>
</comment>
<dbReference type="AlphaFoldDB" id="A0A084EK09"/>
<accession>A0A084EK09</accession>
<keyword evidence="6 12" id="KW-0239">DNA-directed DNA polymerase</keyword>
<keyword evidence="7 12" id="KW-0238">DNA-binding</keyword>
<dbReference type="InterPro" id="IPR008918">
    <property type="entry name" value="HhH2"/>
</dbReference>
<feature type="domain" description="5'-3' exonuclease" evidence="14">
    <location>
        <begin position="3"/>
        <end position="271"/>
    </location>
</feature>
<evidence type="ECO:0000256" key="5">
    <source>
        <dbReference type="ARBA" id="ARBA00022763"/>
    </source>
</evidence>
<dbReference type="Gene3D" id="3.40.50.1010">
    <property type="entry name" value="5'-nuclease"/>
    <property type="match status" value="1"/>
</dbReference>
<dbReference type="InterPro" id="IPR020045">
    <property type="entry name" value="DNA_polI_H3TH"/>
</dbReference>
<dbReference type="Proteomes" id="UP000028533">
    <property type="component" value="Unassembled WGS sequence"/>
</dbReference>
<dbReference type="SMART" id="SM00475">
    <property type="entry name" value="53EXOc"/>
    <property type="match status" value="1"/>
</dbReference>
<dbReference type="Pfam" id="PF01367">
    <property type="entry name" value="5_3_exonuc"/>
    <property type="match status" value="1"/>
</dbReference>
<dbReference type="GO" id="GO:0003677">
    <property type="term" value="F:DNA binding"/>
    <property type="evidence" value="ECO:0007669"/>
    <property type="project" value="UniProtKB-UniRule"/>
</dbReference>
<dbReference type="InterPro" id="IPR020046">
    <property type="entry name" value="5-3_exonucl_a-hlix_arch_N"/>
</dbReference>
<feature type="domain" description="DNA-directed DNA polymerase family A palm" evidence="15">
    <location>
        <begin position="658"/>
        <end position="864"/>
    </location>
</feature>
<evidence type="ECO:0000313" key="17">
    <source>
        <dbReference type="Proteomes" id="UP000028533"/>
    </source>
</evidence>
<feature type="coiled-coil region" evidence="13">
    <location>
        <begin position="210"/>
        <end position="237"/>
    </location>
</feature>
<dbReference type="InterPro" id="IPR012337">
    <property type="entry name" value="RNaseH-like_sf"/>
</dbReference>
<dbReference type="InterPro" id="IPR036397">
    <property type="entry name" value="RNaseH_sf"/>
</dbReference>
<keyword evidence="4 12" id="KW-0235">DNA replication</keyword>
<dbReference type="SMART" id="SM00279">
    <property type="entry name" value="HhH2"/>
    <property type="match status" value="1"/>
</dbReference>
<evidence type="ECO:0000313" key="16">
    <source>
        <dbReference type="EMBL" id="KEZ18301.1"/>
    </source>
</evidence>
<dbReference type="SUPFAM" id="SSF56672">
    <property type="entry name" value="DNA/RNA polymerases"/>
    <property type="match status" value="1"/>
</dbReference>
<dbReference type="InterPro" id="IPR002298">
    <property type="entry name" value="DNA_polymerase_A"/>
</dbReference>
<keyword evidence="3 12" id="KW-0548">Nucleotidyltransferase</keyword>
<dbReference type="Gene3D" id="1.10.150.20">
    <property type="entry name" value="5' to 3' exonuclease, C-terminal subdomain"/>
    <property type="match status" value="2"/>
</dbReference>
<keyword evidence="2 12" id="KW-0808">Transferase</keyword>
<evidence type="ECO:0000256" key="7">
    <source>
        <dbReference type="ARBA" id="ARBA00023125"/>
    </source>
</evidence>
<dbReference type="SUPFAM" id="SSF88723">
    <property type="entry name" value="PIN domain-like"/>
    <property type="match status" value="1"/>
</dbReference>
<dbReference type="InterPro" id="IPR054690">
    <property type="entry name" value="DNA_polI_exonuclease"/>
</dbReference>
<evidence type="ECO:0000259" key="15">
    <source>
        <dbReference type="SMART" id="SM00482"/>
    </source>
</evidence>
<dbReference type="CDD" id="cd08637">
    <property type="entry name" value="DNA_pol_A_pol_I_C"/>
    <property type="match status" value="1"/>
</dbReference>
<dbReference type="SMART" id="SM00482">
    <property type="entry name" value="POLAc"/>
    <property type="match status" value="1"/>
</dbReference>
<dbReference type="FunFam" id="1.10.150.20:FF:000003">
    <property type="entry name" value="DNA polymerase I"/>
    <property type="match status" value="1"/>
</dbReference>
<dbReference type="Pfam" id="PF02739">
    <property type="entry name" value="5_3_exonuc_N"/>
    <property type="match status" value="1"/>
</dbReference>
<dbReference type="Gene3D" id="3.30.420.10">
    <property type="entry name" value="Ribonuclease H-like superfamily/Ribonuclease H"/>
    <property type="match status" value="1"/>
</dbReference>
<dbReference type="CDD" id="cd09859">
    <property type="entry name" value="PIN_53EXO"/>
    <property type="match status" value="1"/>
</dbReference>
<keyword evidence="12" id="KW-0378">Hydrolase</keyword>
<dbReference type="InterPro" id="IPR029060">
    <property type="entry name" value="PIN-like_dom_sf"/>
</dbReference>
<comment type="caution">
    <text evidence="16">The sequence shown here is derived from an EMBL/GenBank/DDBJ whole genome shotgun (WGS) entry which is preliminary data.</text>
</comment>
<dbReference type="InterPro" id="IPR043502">
    <property type="entry name" value="DNA/RNA_pol_sf"/>
</dbReference>
<dbReference type="FunFam" id="1.10.150.20:FF:000002">
    <property type="entry name" value="DNA polymerase I"/>
    <property type="match status" value="1"/>
</dbReference>
<dbReference type="CDD" id="cd09898">
    <property type="entry name" value="H3TH_53EXO"/>
    <property type="match status" value="1"/>
</dbReference>
<dbReference type="GO" id="GO:0003887">
    <property type="term" value="F:DNA-directed DNA polymerase activity"/>
    <property type="evidence" value="ECO:0007669"/>
    <property type="project" value="UniProtKB-UniRule"/>
</dbReference>
<evidence type="ECO:0000256" key="10">
    <source>
        <dbReference type="ARBA" id="ARBA00049957"/>
    </source>
</evidence>
<evidence type="ECO:0000256" key="6">
    <source>
        <dbReference type="ARBA" id="ARBA00022932"/>
    </source>
</evidence>
<comment type="similarity">
    <text evidence="1 12">Belongs to the DNA polymerase type-A family.</text>
</comment>
<dbReference type="SUPFAM" id="SSF53098">
    <property type="entry name" value="Ribonuclease H-like"/>
    <property type="match status" value="1"/>
</dbReference>
<dbReference type="Gene3D" id="3.30.70.370">
    <property type="match status" value="1"/>
</dbReference>
<dbReference type="GO" id="GO:0006261">
    <property type="term" value="P:DNA-templated DNA replication"/>
    <property type="evidence" value="ECO:0007669"/>
    <property type="project" value="UniProtKB-UniRule"/>
</dbReference>
<dbReference type="RefSeq" id="WP_036432153.1">
    <property type="nucleotide sequence ID" value="NZ_JFDO01000025.1"/>
</dbReference>
<dbReference type="InterPro" id="IPR002421">
    <property type="entry name" value="5-3_exonuclease"/>
</dbReference>
<dbReference type="Pfam" id="PF22619">
    <property type="entry name" value="DNA_polI_exo1"/>
    <property type="match status" value="1"/>
</dbReference>
<evidence type="ECO:0000256" key="11">
    <source>
        <dbReference type="NCBIfam" id="TIGR00593"/>
    </source>
</evidence>
<evidence type="ECO:0000256" key="9">
    <source>
        <dbReference type="ARBA" id="ARBA00049244"/>
    </source>
</evidence>
<dbReference type="InterPro" id="IPR001098">
    <property type="entry name" value="DNA-dir_DNA_pol_A_palm_dom"/>
</dbReference>
<dbReference type="NCBIfam" id="TIGR00593">
    <property type="entry name" value="pola"/>
    <property type="match status" value="1"/>
</dbReference>
<evidence type="ECO:0000256" key="1">
    <source>
        <dbReference type="ARBA" id="ARBA00007705"/>
    </source>
</evidence>
<dbReference type="Gene3D" id="1.20.1060.10">
    <property type="entry name" value="Taq DNA Polymerase, Chain T, domain 4"/>
    <property type="match status" value="1"/>
</dbReference>
<name>A0A084EK09_MYCCA</name>
<dbReference type="GO" id="GO:0006302">
    <property type="term" value="P:double-strand break repair"/>
    <property type="evidence" value="ECO:0007669"/>
    <property type="project" value="TreeGrafter"/>
</dbReference>
<dbReference type="InterPro" id="IPR018320">
    <property type="entry name" value="DNA_polymerase_1"/>
</dbReference>
<keyword evidence="8 12" id="KW-0234">DNA repair</keyword>
<evidence type="ECO:0000259" key="14">
    <source>
        <dbReference type="SMART" id="SM00475"/>
    </source>
</evidence>
<keyword evidence="12" id="KW-0269">Exonuclease</keyword>
<dbReference type="EC" id="2.7.7.7" evidence="11 12"/>
<dbReference type="Pfam" id="PF00476">
    <property type="entry name" value="DNA_pol_A"/>
    <property type="match status" value="1"/>
</dbReference>
<dbReference type="CDD" id="cd06140">
    <property type="entry name" value="DNA_polA_I_Bacillus_like_exo"/>
    <property type="match status" value="1"/>
</dbReference>
<comment type="function">
    <text evidence="12">In addition to polymerase activity, this DNA polymerase exhibits 5'-3' exonuclease activity.</text>
</comment>
<keyword evidence="13" id="KW-0175">Coiled coil</keyword>
<dbReference type="EMBL" id="JFDO01000025">
    <property type="protein sequence ID" value="KEZ18301.1"/>
    <property type="molecule type" value="Genomic_DNA"/>
</dbReference>
<dbReference type="NCBIfam" id="NF004397">
    <property type="entry name" value="PRK05755.1"/>
    <property type="match status" value="1"/>
</dbReference>